<reference evidence="10" key="1">
    <citation type="submission" date="2018-07" db="EMBL/GenBank/DDBJ databases">
        <authorList>
            <person name="Quirk P.G."/>
            <person name="Krulwich T.A."/>
        </authorList>
    </citation>
    <scope>NUCLEOTIDE SEQUENCE</scope>
    <source>
        <strain evidence="10">96224</strain>
    </source>
</reference>
<organism evidence="10">
    <name type="scientific">Blumeria graminis f. sp. tritici 96224</name>
    <dbReference type="NCBI Taxonomy" id="1268274"/>
    <lineage>
        <taxon>Eukaryota</taxon>
        <taxon>Fungi</taxon>
        <taxon>Dikarya</taxon>
        <taxon>Ascomycota</taxon>
        <taxon>Pezizomycotina</taxon>
        <taxon>Leotiomycetes</taxon>
        <taxon>Erysiphales</taxon>
        <taxon>Erysiphaceae</taxon>
        <taxon>Blumeria</taxon>
    </lineage>
</organism>
<dbReference type="GO" id="GO:0043015">
    <property type="term" value="F:gamma-tubulin binding"/>
    <property type="evidence" value="ECO:0007669"/>
    <property type="project" value="InterPro"/>
</dbReference>
<feature type="region of interest" description="Disordered" evidence="6">
    <location>
        <begin position="851"/>
        <end position="877"/>
    </location>
</feature>
<feature type="domain" description="Gamma-Tubulin ring complex non-core subunit mod21 N-terminal" evidence="8">
    <location>
        <begin position="84"/>
        <end position="174"/>
    </location>
</feature>
<keyword evidence="3 5" id="KW-0493">Microtubule</keyword>
<dbReference type="AlphaFoldDB" id="A0A381LDZ3"/>
<feature type="compositionally biased region" description="Polar residues" evidence="6">
    <location>
        <begin position="183"/>
        <end position="197"/>
    </location>
</feature>
<accession>A0A381LDZ3</accession>
<evidence type="ECO:0000313" key="10">
    <source>
        <dbReference type="EMBL" id="SUZ11406.1"/>
    </source>
</evidence>
<gene>
    <name evidence="10" type="ORF">BGT96224V2_LOCUS4636</name>
</gene>
<dbReference type="Pfam" id="PF04130">
    <property type="entry name" value="GCP_C_terminal"/>
    <property type="match status" value="1"/>
</dbReference>
<feature type="region of interest" description="Disordered" evidence="6">
    <location>
        <begin position="172"/>
        <end position="197"/>
    </location>
</feature>
<dbReference type="InterPro" id="IPR059169">
    <property type="entry name" value="GCP5_N_ext"/>
</dbReference>
<dbReference type="GO" id="GO:0000278">
    <property type="term" value="P:mitotic cell cycle"/>
    <property type="evidence" value="ECO:0007669"/>
    <property type="project" value="TreeGrafter"/>
</dbReference>
<dbReference type="Pfam" id="PF17681">
    <property type="entry name" value="GCP_N_terminal"/>
    <property type="match status" value="1"/>
</dbReference>
<evidence type="ECO:0000256" key="3">
    <source>
        <dbReference type="ARBA" id="ARBA00022701"/>
    </source>
</evidence>
<evidence type="ECO:0000259" key="9">
    <source>
        <dbReference type="Pfam" id="PF17681"/>
    </source>
</evidence>
<keyword evidence="4 5" id="KW-0206">Cytoskeleton</keyword>
<dbReference type="InterPro" id="IPR007259">
    <property type="entry name" value="GCP"/>
</dbReference>
<comment type="subcellular location">
    <subcellularLocation>
        <location evidence="5">Cytoplasm</location>
        <location evidence="5">Cytoskeleton</location>
        <location evidence="5">Microtubule organizing center</location>
    </subcellularLocation>
</comment>
<evidence type="ECO:0000256" key="6">
    <source>
        <dbReference type="SAM" id="MobiDB-lite"/>
    </source>
</evidence>
<dbReference type="GO" id="GO:0031122">
    <property type="term" value="P:cytoplasmic microtubule organization"/>
    <property type="evidence" value="ECO:0007669"/>
    <property type="project" value="TreeGrafter"/>
</dbReference>
<dbReference type="EMBL" id="UIGY01000126">
    <property type="protein sequence ID" value="SUZ11406.1"/>
    <property type="molecule type" value="Genomic_DNA"/>
</dbReference>
<keyword evidence="2 5" id="KW-0963">Cytoplasm</keyword>
<dbReference type="PANTHER" id="PTHR19302:SF33">
    <property type="entry name" value="GAMMA-TUBULIN COMPLEX COMPONENT 5"/>
    <property type="match status" value="1"/>
</dbReference>
<dbReference type="OrthoDB" id="66546at2759"/>
<dbReference type="GO" id="GO:0005874">
    <property type="term" value="C:microtubule"/>
    <property type="evidence" value="ECO:0007669"/>
    <property type="project" value="UniProtKB-KW"/>
</dbReference>
<dbReference type="InterPro" id="IPR032797">
    <property type="entry name" value="Mod21_N"/>
</dbReference>
<feature type="region of interest" description="Disordered" evidence="6">
    <location>
        <begin position="29"/>
        <end position="51"/>
    </location>
</feature>
<dbReference type="Pfam" id="PF14609">
    <property type="entry name" value="GCP5-Mod21_N"/>
    <property type="match status" value="1"/>
</dbReference>
<evidence type="ECO:0000259" key="8">
    <source>
        <dbReference type="Pfam" id="PF14609"/>
    </source>
</evidence>
<dbReference type="InterPro" id="IPR042241">
    <property type="entry name" value="GCP_C_sf"/>
</dbReference>
<dbReference type="GO" id="GO:0000930">
    <property type="term" value="C:gamma-tubulin complex"/>
    <property type="evidence" value="ECO:0007669"/>
    <property type="project" value="UniProtKB-ARBA"/>
</dbReference>
<sequence length="933" mass="107016">MTQLAILGTLVDELLESIIDAPTNLSKGVKEAVPGRDSHNYRGTTKSHPRKEQILRTLRNREWARTNPFDVYSRLDGLDEKFRVYGQDFLANALYDQRRKIEEISPQWAPEILHFILELSERSPTTLTHGDIALARELPSEPTPPLRWEDLRLEDPLLRDEIVWQNVSFSDESTDGEDEFRDSVNSTEGPDKVQNYSRGDNSYIRLEDFEVKTNDQKGFQEVIDSQFWRSLNTHLMRPEVSEKKVITELQAAREVLFLYSGYPTSLFQVTKYEDKATINISDIYSLNHISQDTFFSLLRSFTKQASAVLNLRVWVACSQKAPLIQVFQLFIQDKLLELDTYLSQIQQRLIDPVEDVVVSLVGIKQETIPLLRPLISLAEIITKFNNEPYGHSFRCLEMLYDKTCISQINGDNALYIFHGNLFFKCLQIYIRPIRSWIEEGELQNGDSDFFVSETASDISLPLLWESRFKIRKMPDGTLYAPRFLKPAAGRIFNTGKSIVVLKHLHKFDILQSTTGHDEPKLDFDTVCNQPIFHLAPFSELFDMAFDAWVRSKHRHAASILKKTLFSSCGLHTSLDALSHIYFLANGSIGTEFTSFIFENLETSKASWIDKFALVEHAQSTFGSISTVSSERLGISLLPLTQGSEDTRKDRLSIKALSILTIHYPLSWPIQIVVRPTTIISYQRIFTFLLQVRRSSYFLSRQPIRVDSLDHISRSDERLPYFSFRMRLLWFTQTLYHYLTCLVLEPCSQKMQADLKMAEDVDMMIEVHSTYIKKCIDQALLCSKLDLIHANVLKVLELGIKLEEMREMKIAVNRTNISRNVSEVDYMSLDPGHAIDDTYCHDYGTVRQPRNLESCGSDEKIRPASSIHDTASSPDESSLVDEPYALQLRHLEKEFHHLVNFVSRGLKGAARAVGSEDARLWDILGEMLECGLTG</sequence>
<protein>
    <recommendedName>
        <fullName evidence="5">Spindle pole body component</fullName>
    </recommendedName>
</protein>
<dbReference type="InterPro" id="IPR040457">
    <property type="entry name" value="GCP_C"/>
</dbReference>
<evidence type="ECO:0000256" key="5">
    <source>
        <dbReference type="RuleBase" id="RU363050"/>
    </source>
</evidence>
<dbReference type="GO" id="GO:0051321">
    <property type="term" value="P:meiotic cell cycle"/>
    <property type="evidence" value="ECO:0007669"/>
    <property type="project" value="TreeGrafter"/>
</dbReference>
<proteinExistence type="inferred from homology"/>
<dbReference type="GO" id="GO:0007020">
    <property type="term" value="P:microtubule nucleation"/>
    <property type="evidence" value="ECO:0007669"/>
    <property type="project" value="InterPro"/>
</dbReference>
<comment type="similarity">
    <text evidence="1 5">Belongs to the TUBGCP family.</text>
</comment>
<name>A0A381LDZ3_BLUGR</name>
<evidence type="ECO:0000259" key="7">
    <source>
        <dbReference type="Pfam" id="PF04130"/>
    </source>
</evidence>
<evidence type="ECO:0000256" key="4">
    <source>
        <dbReference type="ARBA" id="ARBA00023212"/>
    </source>
</evidence>
<dbReference type="PANTHER" id="PTHR19302">
    <property type="entry name" value="GAMMA TUBULIN COMPLEX PROTEIN"/>
    <property type="match status" value="1"/>
</dbReference>
<dbReference type="GO" id="GO:0051011">
    <property type="term" value="F:microtubule minus-end binding"/>
    <property type="evidence" value="ECO:0007669"/>
    <property type="project" value="TreeGrafter"/>
</dbReference>
<dbReference type="CDD" id="cd22572">
    <property type="entry name" value="GCP5_NTD"/>
    <property type="match status" value="1"/>
</dbReference>
<feature type="compositionally biased region" description="Polar residues" evidence="6">
    <location>
        <begin position="866"/>
        <end position="875"/>
    </location>
</feature>
<dbReference type="GO" id="GO:0051225">
    <property type="term" value="P:spindle assembly"/>
    <property type="evidence" value="ECO:0007669"/>
    <property type="project" value="TreeGrafter"/>
</dbReference>
<evidence type="ECO:0000256" key="2">
    <source>
        <dbReference type="ARBA" id="ARBA00022490"/>
    </source>
</evidence>
<feature type="domain" description="Gamma tubulin complex component protein N-terminal" evidence="9">
    <location>
        <begin position="253"/>
        <end position="565"/>
    </location>
</feature>
<dbReference type="InterPro" id="IPR041470">
    <property type="entry name" value="GCP_N"/>
</dbReference>
<dbReference type="Gene3D" id="1.20.120.1900">
    <property type="entry name" value="Gamma-tubulin complex, C-terminal domain"/>
    <property type="match status" value="1"/>
</dbReference>
<feature type="domain" description="Gamma tubulin complex component C-terminal" evidence="7">
    <location>
        <begin position="570"/>
        <end position="908"/>
    </location>
</feature>
<dbReference type="GO" id="GO:0005816">
    <property type="term" value="C:spindle pole body"/>
    <property type="evidence" value="ECO:0007669"/>
    <property type="project" value="UniProtKB-ARBA"/>
</dbReference>
<evidence type="ECO:0000256" key="1">
    <source>
        <dbReference type="ARBA" id="ARBA00010337"/>
    </source>
</evidence>
<dbReference type="GO" id="GO:0000922">
    <property type="term" value="C:spindle pole"/>
    <property type="evidence" value="ECO:0007669"/>
    <property type="project" value="InterPro"/>
</dbReference>
<feature type="compositionally biased region" description="Basic and acidic residues" evidence="6">
    <location>
        <begin position="29"/>
        <end position="40"/>
    </location>
</feature>